<gene>
    <name evidence="2" type="ORF">V5O48_013087</name>
</gene>
<evidence type="ECO:0000313" key="2">
    <source>
        <dbReference type="EMBL" id="KAL0568885.1"/>
    </source>
</evidence>
<keyword evidence="3" id="KW-1185">Reference proteome</keyword>
<sequence>MAPFEVIQKPSPLSCSIPHPEPKQSERHFMVAGSQTTGTPFAMPPAGFSASDNFPSYPGFSPKHDELDTHMRLDHGAPITGKPKHPHPQGVRRHYQLGSPIEIQDDSLRSTARKKTGKAHAGSQQPHHSESPAHPPTSNLNGGGNHGGDGDMGRGGGHASRRDEDVIRGEGSGNRMEEHQEENQHPVDEGEDADVSDDESDSGTDDEESPSDKEESDRSRTKEKWLRKGTQAAWTERQQKNQVNRLVRDSIREAFHVKHNYEAYAQPPVPEDRLRRFHEDPKNHGPKVHRTYLDNRGETTSELQALPWNLRLTRMIVKNVMEIASECRDPSQFGAIDKRGWKSCVKERLYRIFLAETKSQPQHPDETMEEVIDRLIAAHKKENARSKKTTIRHTKCEVRAATCAIMLRRVREEGDEFGKQYWAHALEVVSTLGPDGMSDESDAEEVNHRGFTTTRDRVRQVKDLEWRHPSLRDLMMAIDNTPGVEKAIFAQTGRPRIRRVRVEQKDGRAPPRRLYRSFFKAGYLGGLHREHVKRLKVRKATLPLFNIQDWDMES</sequence>
<organism evidence="2 3">
    <name type="scientific">Marasmius crinis-equi</name>
    <dbReference type="NCBI Taxonomy" id="585013"/>
    <lineage>
        <taxon>Eukaryota</taxon>
        <taxon>Fungi</taxon>
        <taxon>Dikarya</taxon>
        <taxon>Basidiomycota</taxon>
        <taxon>Agaricomycotina</taxon>
        <taxon>Agaricomycetes</taxon>
        <taxon>Agaricomycetidae</taxon>
        <taxon>Agaricales</taxon>
        <taxon>Marasmiineae</taxon>
        <taxon>Marasmiaceae</taxon>
        <taxon>Marasmius</taxon>
    </lineage>
</organism>
<feature type="compositionally biased region" description="Basic and acidic residues" evidence="1">
    <location>
        <begin position="210"/>
        <end position="226"/>
    </location>
</feature>
<name>A0ABR3F172_9AGAR</name>
<feature type="region of interest" description="Disordered" evidence="1">
    <location>
        <begin position="73"/>
        <end position="92"/>
    </location>
</feature>
<protein>
    <submittedName>
        <fullName evidence="2">Uncharacterized protein</fullName>
    </submittedName>
</protein>
<feature type="region of interest" description="Disordered" evidence="1">
    <location>
        <begin position="1"/>
        <end position="67"/>
    </location>
</feature>
<dbReference type="EMBL" id="JBAHYK010001238">
    <property type="protein sequence ID" value="KAL0568885.1"/>
    <property type="molecule type" value="Genomic_DNA"/>
</dbReference>
<evidence type="ECO:0000313" key="3">
    <source>
        <dbReference type="Proteomes" id="UP001465976"/>
    </source>
</evidence>
<feature type="compositionally biased region" description="Basic residues" evidence="1">
    <location>
        <begin position="82"/>
        <end position="92"/>
    </location>
</feature>
<feature type="region of interest" description="Disordered" evidence="1">
    <location>
        <begin position="110"/>
        <end position="233"/>
    </location>
</feature>
<feature type="compositionally biased region" description="Acidic residues" evidence="1">
    <location>
        <begin position="189"/>
        <end position="209"/>
    </location>
</feature>
<accession>A0ABR3F172</accession>
<dbReference type="Proteomes" id="UP001465976">
    <property type="component" value="Unassembled WGS sequence"/>
</dbReference>
<feature type="compositionally biased region" description="Basic and acidic residues" evidence="1">
    <location>
        <begin position="175"/>
        <end position="188"/>
    </location>
</feature>
<reference evidence="2 3" key="1">
    <citation type="submission" date="2024-02" db="EMBL/GenBank/DDBJ databases">
        <title>A draft genome for the cacao thread blight pathogen Marasmius crinis-equi.</title>
        <authorList>
            <person name="Cohen S.P."/>
            <person name="Baruah I.K."/>
            <person name="Amoako-Attah I."/>
            <person name="Bukari Y."/>
            <person name="Meinhardt L.W."/>
            <person name="Bailey B.A."/>
        </authorList>
    </citation>
    <scope>NUCLEOTIDE SEQUENCE [LARGE SCALE GENOMIC DNA]</scope>
    <source>
        <strain evidence="2 3">GH-76</strain>
    </source>
</reference>
<evidence type="ECO:0000256" key="1">
    <source>
        <dbReference type="SAM" id="MobiDB-lite"/>
    </source>
</evidence>
<feature type="compositionally biased region" description="Basic and acidic residues" evidence="1">
    <location>
        <begin position="20"/>
        <end position="29"/>
    </location>
</feature>
<proteinExistence type="predicted"/>
<comment type="caution">
    <text evidence="2">The sequence shown here is derived from an EMBL/GenBank/DDBJ whole genome shotgun (WGS) entry which is preliminary data.</text>
</comment>